<dbReference type="Pfam" id="PF00589">
    <property type="entry name" value="Phage_integrase"/>
    <property type="match status" value="1"/>
</dbReference>
<feature type="domain" description="Tyr recombinase" evidence="4">
    <location>
        <begin position="220"/>
        <end position="395"/>
    </location>
</feature>
<sequence>MKSTYSIIFYLKREKLKKDGTYPVMGRITVDGTQCQFSCKVDCKPDLWETKGGRATGKSVMARNVNMELDKIKARIDKYYKEIVDRDNFVTAEKVKNAFLGLEYRQQTLMTMFAQWNAEYQRMYEGGLRSKASLHKYQAVYKHVGEFLRQHYRVSDMALKEIQPSFVSDFEVYLKTERNISHNTCILYNNAIMMLMHRAHENGWVSRYPFSDYHIQKEETEKGFLTKEELNALMNNPRLTPRRAYIRDLFIFCCFTGLAHADLKNLKNENIVKNPADGSLWIHTHRQKTGVAENVKLLPIPLAILKKYKGLCTDGHVFDVPNHKSCCKRIRFVAKLCGITKNLTWHMARHTMATVVCLSNGMPLEVVGSVLGHKCIESTQVYAKITQEKLGCEIDTLATKLAKIQQFSPNIGMVI</sequence>
<dbReference type="SUPFAM" id="SSF56349">
    <property type="entry name" value="DNA breaking-rejoining enzymes"/>
    <property type="match status" value="1"/>
</dbReference>
<comment type="similarity">
    <text evidence="1">Belongs to the 'phage' integrase family.</text>
</comment>
<protein>
    <submittedName>
        <fullName evidence="5">Site-specific recombinase XerD</fullName>
    </submittedName>
</protein>
<evidence type="ECO:0000256" key="2">
    <source>
        <dbReference type="ARBA" id="ARBA00023125"/>
    </source>
</evidence>
<evidence type="ECO:0000259" key="4">
    <source>
        <dbReference type="PROSITE" id="PS51898"/>
    </source>
</evidence>
<dbReference type="PANTHER" id="PTHR30349">
    <property type="entry name" value="PHAGE INTEGRASE-RELATED"/>
    <property type="match status" value="1"/>
</dbReference>
<accession>A0A1I0LZB6</accession>
<dbReference type="CDD" id="cd01185">
    <property type="entry name" value="INTN1_C_like"/>
    <property type="match status" value="1"/>
</dbReference>
<dbReference type="Pfam" id="PF13102">
    <property type="entry name" value="Phage_int_SAM_5"/>
    <property type="match status" value="1"/>
</dbReference>
<dbReference type="RefSeq" id="WP_091914077.1">
    <property type="nucleotide sequence ID" value="NZ_FOIQ01000001.1"/>
</dbReference>
<dbReference type="InterPro" id="IPR002104">
    <property type="entry name" value="Integrase_catalytic"/>
</dbReference>
<dbReference type="Gene3D" id="1.10.150.130">
    <property type="match status" value="1"/>
</dbReference>
<dbReference type="EMBL" id="FOIQ01000001">
    <property type="protein sequence ID" value="SEV81385.1"/>
    <property type="molecule type" value="Genomic_DNA"/>
</dbReference>
<keyword evidence="2" id="KW-0238">DNA-binding</keyword>
<proteinExistence type="inferred from homology"/>
<dbReference type="InterPro" id="IPR050090">
    <property type="entry name" value="Tyrosine_recombinase_XerCD"/>
</dbReference>
<dbReference type="Gene3D" id="1.10.443.10">
    <property type="entry name" value="Intergrase catalytic core"/>
    <property type="match status" value="1"/>
</dbReference>
<organism evidence="5 6">
    <name type="scientific">Prevotella aff. ruminicola Tc2-24</name>
    <dbReference type="NCBI Taxonomy" id="81582"/>
    <lineage>
        <taxon>Bacteria</taxon>
        <taxon>Pseudomonadati</taxon>
        <taxon>Bacteroidota</taxon>
        <taxon>Bacteroidia</taxon>
        <taxon>Bacteroidales</taxon>
        <taxon>Prevotellaceae</taxon>
        <taxon>Prevotella</taxon>
    </lineage>
</organism>
<evidence type="ECO:0000313" key="5">
    <source>
        <dbReference type="EMBL" id="SEV81385.1"/>
    </source>
</evidence>
<dbReference type="Pfam" id="PF17293">
    <property type="entry name" value="Arm-DNA-bind_5"/>
    <property type="match status" value="1"/>
</dbReference>
<dbReference type="PROSITE" id="PS51898">
    <property type="entry name" value="TYR_RECOMBINASE"/>
    <property type="match status" value="1"/>
</dbReference>
<dbReference type="PANTHER" id="PTHR30349:SF64">
    <property type="entry name" value="PROPHAGE INTEGRASE INTD-RELATED"/>
    <property type="match status" value="1"/>
</dbReference>
<dbReference type="GO" id="GO:0006310">
    <property type="term" value="P:DNA recombination"/>
    <property type="evidence" value="ECO:0007669"/>
    <property type="project" value="UniProtKB-KW"/>
</dbReference>
<dbReference type="InterPro" id="IPR035386">
    <property type="entry name" value="Arm-DNA-bind_5"/>
</dbReference>
<dbReference type="GO" id="GO:0015074">
    <property type="term" value="P:DNA integration"/>
    <property type="evidence" value="ECO:0007669"/>
    <property type="project" value="InterPro"/>
</dbReference>
<evidence type="ECO:0000256" key="1">
    <source>
        <dbReference type="ARBA" id="ARBA00008857"/>
    </source>
</evidence>
<name>A0A1I0LZB6_9BACT</name>
<dbReference type="InterPro" id="IPR025269">
    <property type="entry name" value="SAM-like_dom"/>
</dbReference>
<dbReference type="Proteomes" id="UP000199373">
    <property type="component" value="Unassembled WGS sequence"/>
</dbReference>
<keyword evidence="3" id="KW-0233">DNA recombination</keyword>
<dbReference type="AlphaFoldDB" id="A0A1I0LZB6"/>
<gene>
    <name evidence="5" type="ORF">SAMN04487850_0140</name>
</gene>
<dbReference type="GO" id="GO:0003677">
    <property type="term" value="F:DNA binding"/>
    <property type="evidence" value="ECO:0007669"/>
    <property type="project" value="UniProtKB-KW"/>
</dbReference>
<evidence type="ECO:0000313" key="6">
    <source>
        <dbReference type="Proteomes" id="UP000199373"/>
    </source>
</evidence>
<dbReference type="InterPro" id="IPR013762">
    <property type="entry name" value="Integrase-like_cat_sf"/>
</dbReference>
<reference evidence="5 6" key="1">
    <citation type="submission" date="2016-10" db="EMBL/GenBank/DDBJ databases">
        <authorList>
            <person name="de Groot N.N."/>
        </authorList>
    </citation>
    <scope>NUCLEOTIDE SEQUENCE [LARGE SCALE GENOMIC DNA]</scope>
    <source>
        <strain evidence="5 6">TC2-24</strain>
    </source>
</reference>
<keyword evidence="6" id="KW-1185">Reference proteome</keyword>
<dbReference type="InterPro" id="IPR011010">
    <property type="entry name" value="DNA_brk_join_enz"/>
</dbReference>
<dbReference type="InterPro" id="IPR010998">
    <property type="entry name" value="Integrase_recombinase_N"/>
</dbReference>
<evidence type="ECO:0000256" key="3">
    <source>
        <dbReference type="ARBA" id="ARBA00023172"/>
    </source>
</evidence>